<feature type="transmembrane region" description="Helical" evidence="2">
    <location>
        <begin position="21"/>
        <end position="45"/>
    </location>
</feature>
<keyword evidence="2" id="KW-0472">Membrane</keyword>
<evidence type="ECO:0000259" key="3">
    <source>
        <dbReference type="Pfam" id="PF01551"/>
    </source>
</evidence>
<reference evidence="4" key="1">
    <citation type="submission" date="2021-11" db="EMBL/GenBank/DDBJ databases">
        <title>BS-T2-15 a new species belonging to the Comamonadaceae family isolated from the soil of a French oak forest.</title>
        <authorList>
            <person name="Mieszkin S."/>
            <person name="Alain K."/>
        </authorList>
    </citation>
    <scope>NUCLEOTIDE SEQUENCE</scope>
    <source>
        <strain evidence="4">BS-T2-15</strain>
    </source>
</reference>
<keyword evidence="5" id="KW-1185">Reference proteome</keyword>
<accession>A0A9X1YNL3</accession>
<evidence type="ECO:0000256" key="2">
    <source>
        <dbReference type="SAM" id="Phobius"/>
    </source>
</evidence>
<name>A0A9X1YNL3_9BURK</name>
<dbReference type="Gene3D" id="2.70.70.10">
    <property type="entry name" value="Glucose Permease (Domain IIA)"/>
    <property type="match status" value="1"/>
</dbReference>
<dbReference type="InterPro" id="IPR011055">
    <property type="entry name" value="Dup_hybrid_motif"/>
</dbReference>
<sequence length="324" mass="34397">MQIMITHGGMSRTRVLHVSPVSVVLSVMALVIATLALSGAIYHYFFLKAAREGWPVVSQLVKLVVHDESAQRDKVMRENLDAMAQKVGDMQARMIKIEAMGDRVSGMAGLKPEDLSGVTRPKGGSGGPFVPMTNPGYNELNGALDALAEAAGEQSDVLTLTESRLLESRLKTLMIPSSRPIDVAVGSGFGFRADPFTGRGALHTGLDFPSPVGTEIHAAAGGVVRTAEMHPEYGLMLEIDHGNGLMTRYGHTSKILVKPGDLVKRGQVVADVGTTGRSTGPHLHFEVLVDGIPQDPQRFLAGPNAKPTVQTAAGNSTPLGAEHR</sequence>
<dbReference type="PANTHER" id="PTHR21666:SF270">
    <property type="entry name" value="MUREIN HYDROLASE ACTIVATOR ENVC"/>
    <property type="match status" value="1"/>
</dbReference>
<proteinExistence type="predicted"/>
<dbReference type="Proteomes" id="UP001139353">
    <property type="component" value="Unassembled WGS sequence"/>
</dbReference>
<feature type="region of interest" description="Disordered" evidence="1">
    <location>
        <begin position="302"/>
        <end position="324"/>
    </location>
</feature>
<evidence type="ECO:0000313" key="4">
    <source>
        <dbReference type="EMBL" id="MCK9684861.1"/>
    </source>
</evidence>
<dbReference type="SUPFAM" id="SSF51261">
    <property type="entry name" value="Duplicated hybrid motif"/>
    <property type="match status" value="1"/>
</dbReference>
<dbReference type="PANTHER" id="PTHR21666">
    <property type="entry name" value="PEPTIDASE-RELATED"/>
    <property type="match status" value="1"/>
</dbReference>
<dbReference type="InterPro" id="IPR016047">
    <property type="entry name" value="M23ase_b-sheet_dom"/>
</dbReference>
<protein>
    <submittedName>
        <fullName evidence="4">M23 family metallopeptidase</fullName>
    </submittedName>
</protein>
<keyword evidence="2" id="KW-0812">Transmembrane</keyword>
<comment type="caution">
    <text evidence="4">The sequence shown here is derived from an EMBL/GenBank/DDBJ whole genome shotgun (WGS) entry which is preliminary data.</text>
</comment>
<dbReference type="RefSeq" id="WP_275680883.1">
    <property type="nucleotide sequence ID" value="NZ_JAJLJH010000001.1"/>
</dbReference>
<dbReference type="GO" id="GO:0004222">
    <property type="term" value="F:metalloendopeptidase activity"/>
    <property type="evidence" value="ECO:0007669"/>
    <property type="project" value="TreeGrafter"/>
</dbReference>
<evidence type="ECO:0000313" key="5">
    <source>
        <dbReference type="Proteomes" id="UP001139353"/>
    </source>
</evidence>
<gene>
    <name evidence="4" type="ORF">LPC04_03975</name>
</gene>
<dbReference type="Pfam" id="PF01551">
    <property type="entry name" value="Peptidase_M23"/>
    <property type="match status" value="1"/>
</dbReference>
<organism evidence="4 5">
    <name type="scientific">Scleromatobacter humisilvae</name>
    <dbReference type="NCBI Taxonomy" id="2897159"/>
    <lineage>
        <taxon>Bacteria</taxon>
        <taxon>Pseudomonadati</taxon>
        <taxon>Pseudomonadota</taxon>
        <taxon>Betaproteobacteria</taxon>
        <taxon>Burkholderiales</taxon>
        <taxon>Sphaerotilaceae</taxon>
        <taxon>Scleromatobacter</taxon>
    </lineage>
</organism>
<dbReference type="EMBL" id="JAJLJH010000001">
    <property type="protein sequence ID" value="MCK9684861.1"/>
    <property type="molecule type" value="Genomic_DNA"/>
</dbReference>
<dbReference type="AlphaFoldDB" id="A0A9X1YNL3"/>
<feature type="domain" description="M23ase beta-sheet core" evidence="3">
    <location>
        <begin position="202"/>
        <end position="296"/>
    </location>
</feature>
<feature type="compositionally biased region" description="Polar residues" evidence="1">
    <location>
        <begin position="307"/>
        <end position="318"/>
    </location>
</feature>
<keyword evidence="2" id="KW-1133">Transmembrane helix</keyword>
<dbReference type="CDD" id="cd12797">
    <property type="entry name" value="M23_peptidase"/>
    <property type="match status" value="1"/>
</dbReference>
<evidence type="ECO:0000256" key="1">
    <source>
        <dbReference type="SAM" id="MobiDB-lite"/>
    </source>
</evidence>
<dbReference type="InterPro" id="IPR050570">
    <property type="entry name" value="Cell_wall_metabolism_enzyme"/>
</dbReference>